<keyword evidence="2" id="KW-1185">Reference proteome</keyword>
<dbReference type="EMBL" id="JASBWR010000040">
    <property type="protein sequence ID" value="KAJ9104337.1"/>
    <property type="molecule type" value="Genomic_DNA"/>
</dbReference>
<accession>A0ACC2VZQ6</accession>
<gene>
    <name evidence="1" type="ORF">QFC19_003978</name>
</gene>
<reference evidence="1" key="1">
    <citation type="submission" date="2023-04" db="EMBL/GenBank/DDBJ databases">
        <title>Draft Genome sequencing of Naganishia species isolated from polar environments using Oxford Nanopore Technology.</title>
        <authorList>
            <person name="Leo P."/>
            <person name="Venkateswaran K."/>
        </authorList>
    </citation>
    <scope>NUCLEOTIDE SEQUENCE</scope>
    <source>
        <strain evidence="1">MNA-CCFEE 5261</strain>
    </source>
</reference>
<proteinExistence type="predicted"/>
<evidence type="ECO:0000313" key="1">
    <source>
        <dbReference type="EMBL" id="KAJ9104337.1"/>
    </source>
</evidence>
<protein>
    <submittedName>
        <fullName evidence="1">Uncharacterized protein</fullName>
    </submittedName>
</protein>
<evidence type="ECO:0000313" key="2">
    <source>
        <dbReference type="Proteomes" id="UP001241377"/>
    </source>
</evidence>
<dbReference type="Proteomes" id="UP001241377">
    <property type="component" value="Unassembled WGS sequence"/>
</dbReference>
<organism evidence="1 2">
    <name type="scientific">Naganishia cerealis</name>
    <dbReference type="NCBI Taxonomy" id="610337"/>
    <lineage>
        <taxon>Eukaryota</taxon>
        <taxon>Fungi</taxon>
        <taxon>Dikarya</taxon>
        <taxon>Basidiomycota</taxon>
        <taxon>Agaricomycotina</taxon>
        <taxon>Tremellomycetes</taxon>
        <taxon>Filobasidiales</taxon>
        <taxon>Filobasidiaceae</taxon>
        <taxon>Naganishia</taxon>
    </lineage>
</organism>
<name>A0ACC2VZQ6_9TREE</name>
<sequence length="82" mass="8732">MSGNGKGWQTTSRGTNGQGNNYDSRSYPSGNGYHYSNNGGSYYYSNPNGSTYYNSGDGYAKYNSPSGSTTQYYGDAADKGGK</sequence>
<comment type="caution">
    <text evidence="1">The sequence shown here is derived from an EMBL/GenBank/DDBJ whole genome shotgun (WGS) entry which is preliminary data.</text>
</comment>